<dbReference type="Gene3D" id="1.25.10.10">
    <property type="entry name" value="Leucine-rich Repeat Variant"/>
    <property type="match status" value="3"/>
</dbReference>
<evidence type="ECO:0008006" key="4">
    <source>
        <dbReference type="Google" id="ProtNLM"/>
    </source>
</evidence>
<dbReference type="Proteomes" id="UP000095349">
    <property type="component" value="Chromosome"/>
</dbReference>
<protein>
    <recommendedName>
        <fullName evidence="4">HEAT repeat protein</fullName>
    </recommendedName>
</protein>
<dbReference type="OrthoDB" id="292843at2"/>
<dbReference type="InterPro" id="IPR011989">
    <property type="entry name" value="ARM-like"/>
</dbReference>
<feature type="region of interest" description="Disordered" evidence="1">
    <location>
        <begin position="383"/>
        <end position="414"/>
    </location>
</feature>
<dbReference type="STRING" id="285473.A4G23_03926"/>
<organism evidence="2 3">
    <name type="scientific">Streptomyces rubrolavendulae</name>
    <dbReference type="NCBI Taxonomy" id="285473"/>
    <lineage>
        <taxon>Bacteria</taxon>
        <taxon>Bacillati</taxon>
        <taxon>Actinomycetota</taxon>
        <taxon>Actinomycetes</taxon>
        <taxon>Kitasatosporales</taxon>
        <taxon>Streptomycetaceae</taxon>
        <taxon>Streptomyces</taxon>
    </lineage>
</organism>
<reference evidence="2 3" key="1">
    <citation type="submission" date="2016-09" db="EMBL/GenBank/DDBJ databases">
        <title>Streptomyces rubrolavendulae MJM4426 Genome sequencing and assembly.</title>
        <authorList>
            <person name="Kim J.-G."/>
        </authorList>
    </citation>
    <scope>NUCLEOTIDE SEQUENCE [LARGE SCALE GENOMIC DNA]</scope>
    <source>
        <strain evidence="2 3">MJM4426</strain>
    </source>
</reference>
<dbReference type="PANTHER" id="PTHR40903">
    <property type="entry name" value="GLYCINE-RICH CELL WALL STRUCTURAL PROTEIN 1-LIKE"/>
    <property type="match status" value="1"/>
</dbReference>
<dbReference type="EMBL" id="CP017316">
    <property type="protein sequence ID" value="AOT61049.1"/>
    <property type="molecule type" value="Genomic_DNA"/>
</dbReference>
<dbReference type="KEGG" id="srn:A4G23_03926"/>
<dbReference type="SUPFAM" id="SSF48371">
    <property type="entry name" value="ARM repeat"/>
    <property type="match status" value="1"/>
</dbReference>
<dbReference type="RefSeq" id="WP_107460625.1">
    <property type="nucleotide sequence ID" value="NZ_CP017316.1"/>
</dbReference>
<dbReference type="InterPro" id="IPR016024">
    <property type="entry name" value="ARM-type_fold"/>
</dbReference>
<evidence type="ECO:0000313" key="2">
    <source>
        <dbReference type="EMBL" id="AOT61049.1"/>
    </source>
</evidence>
<sequence>MFTGIDEVDWASLGHAYGPADDVPALLRGLASDDPAERERALDGMYGTVHHQGDVYDSTLACIPFLLELVASPDVQDRGCVVELLASIGGIDLCGDDELDDLDPEDEEFEDAANYAMAAAAVAAGADVFLGLVGDPDREVRLAVPGALASLHGDPVHVRDLLRERLTVERDAEVRLALVEAIGRIALRYESLREETAAWLAWLSGAAQDPALRLAALAQIARCAPGRLPPDVVRTVTALLAELRRSASRAPGGGTGTGGGVGAGGGAGGAGAGSGLGAGAGAGGAGGSAGAGLGAGGGAGAGAGRGPGAGAGAGSGSGFGTGFGTAGGVGGVGAGAGSGLEAASGRSCGAPGGPSNLWNSANSWAAHGGWDGPVSGGPVHCVPPSEPAESRPAAPTLLGQPREPREEQRAGRGTAWEDDLLRTLHGALDDRVDDRIALVSAQLRSPDAAQRTDAVWMCGSLVRTWRGAYDGVVRLVGAQLRDPEPRLRAVAASWLEGLFALARPAADDLAARVAADPAPWVPDWVGGRPGTPSALLALTRAGDARAVPALARALEQPEPDCRLLYAIPHLAEAGAPLVPLLRRRLGALPLDDELGEQSGPLLLALARLRAVEALPEVLRVLRAAPAFRREWVLESALRAVTAFGPAAREAAADARALLGDPSAGTVTAAARALWAVEGDAGAVLPRLRALLRAPDVQGRRSAAWAVGAFGGSARAAAPELRACLTAPDMWLRVDAGTALCRVTGDAGEALPVLAAAWRENRHTRVAIAECLAELGPVERLAPDAAPLLRGELARKRRHNVAAGVSGDQDVHEDEHLLSLCRRALGGAVGG</sequence>
<name>A0A1D8G6G9_9ACTN</name>
<evidence type="ECO:0000313" key="3">
    <source>
        <dbReference type="Proteomes" id="UP000095349"/>
    </source>
</evidence>
<proteinExistence type="predicted"/>
<keyword evidence="3" id="KW-1185">Reference proteome</keyword>
<dbReference type="AlphaFoldDB" id="A0A1D8G6G9"/>
<evidence type="ECO:0000256" key="1">
    <source>
        <dbReference type="SAM" id="MobiDB-lite"/>
    </source>
</evidence>
<accession>A0A1D8G6G9</accession>
<gene>
    <name evidence="2" type="ORF">A4G23_03926</name>
</gene>
<dbReference type="PATRIC" id="fig|285473.5.peg.4117"/>
<dbReference type="PANTHER" id="PTHR40903:SF1">
    <property type="entry name" value="HYPHALLY REGULATED CELL WALL PROTEIN 3"/>
    <property type="match status" value="1"/>
</dbReference>